<feature type="signal peptide" evidence="1">
    <location>
        <begin position="1"/>
        <end position="22"/>
    </location>
</feature>
<organism evidence="2 3">
    <name type="scientific">Trachymyrmex septentrionalis</name>
    <dbReference type="NCBI Taxonomy" id="34720"/>
    <lineage>
        <taxon>Eukaryota</taxon>
        <taxon>Metazoa</taxon>
        <taxon>Ecdysozoa</taxon>
        <taxon>Arthropoda</taxon>
        <taxon>Hexapoda</taxon>
        <taxon>Insecta</taxon>
        <taxon>Pterygota</taxon>
        <taxon>Neoptera</taxon>
        <taxon>Endopterygota</taxon>
        <taxon>Hymenoptera</taxon>
        <taxon>Apocrita</taxon>
        <taxon>Aculeata</taxon>
        <taxon>Formicoidea</taxon>
        <taxon>Formicidae</taxon>
        <taxon>Myrmicinae</taxon>
        <taxon>Trachymyrmex</taxon>
    </lineage>
</organism>
<proteinExistence type="predicted"/>
<gene>
    <name evidence="2" type="ORF">ALC56_04303</name>
</gene>
<keyword evidence="1" id="KW-0732">Signal</keyword>
<dbReference type="AlphaFoldDB" id="A0A195FLL8"/>
<name>A0A195FLL8_9HYME</name>
<dbReference type="EMBL" id="KQ981490">
    <property type="protein sequence ID" value="KYN41152.1"/>
    <property type="molecule type" value="Genomic_DNA"/>
</dbReference>
<evidence type="ECO:0000313" key="3">
    <source>
        <dbReference type="Proteomes" id="UP000078541"/>
    </source>
</evidence>
<reference evidence="2 3" key="1">
    <citation type="submission" date="2016-03" db="EMBL/GenBank/DDBJ databases">
        <title>Trachymyrmex septentrionalis WGS genome.</title>
        <authorList>
            <person name="Nygaard S."/>
            <person name="Hu H."/>
            <person name="Boomsma J."/>
            <person name="Zhang G."/>
        </authorList>
    </citation>
    <scope>NUCLEOTIDE SEQUENCE [LARGE SCALE GENOMIC DNA]</scope>
    <source>
        <strain evidence="2">Tsep2-gDNA-1</strain>
        <tissue evidence="2">Whole body</tissue>
    </source>
</reference>
<dbReference type="Proteomes" id="UP000078541">
    <property type="component" value="Unassembled WGS sequence"/>
</dbReference>
<evidence type="ECO:0000313" key="2">
    <source>
        <dbReference type="EMBL" id="KYN41152.1"/>
    </source>
</evidence>
<dbReference type="STRING" id="34720.A0A195FLL8"/>
<feature type="chain" id="PRO_5008271508" evidence="1">
    <location>
        <begin position="23"/>
        <end position="145"/>
    </location>
</feature>
<keyword evidence="3" id="KW-1185">Reference proteome</keyword>
<evidence type="ECO:0000256" key="1">
    <source>
        <dbReference type="SAM" id="SignalP"/>
    </source>
</evidence>
<accession>A0A195FLL8</accession>
<protein>
    <submittedName>
        <fullName evidence="2">Uncharacterized protein</fullName>
    </submittedName>
</protein>
<sequence>MSRHGHHRVRLLLSMTLSNAEAISHMAYGMLYRTYILCRGVPCIAVRLYVHQWSRVAHDAPAIVPVKTGRKRKDDEGKARCLEKRAVSPSMLLSRDKAEDADMSALNERIVRAPLHRYALVRNAPIPAFPPVSSCLNLPLGLPPY</sequence>